<dbReference type="PROSITE" id="PS51192">
    <property type="entry name" value="HELICASE_ATP_BIND_1"/>
    <property type="match status" value="1"/>
</dbReference>
<dbReference type="PANTHER" id="PTHR45766:SF6">
    <property type="entry name" value="SWI_SNF-RELATED MATRIX-ASSOCIATED ACTIN-DEPENDENT REGULATOR OF CHROMATIN SUBFAMILY A-LIKE PROTEIN 1"/>
    <property type="match status" value="1"/>
</dbReference>
<dbReference type="InterPro" id="IPR049730">
    <property type="entry name" value="SNF2/RAD54-like_C"/>
</dbReference>
<evidence type="ECO:0000256" key="1">
    <source>
        <dbReference type="ARBA" id="ARBA00022741"/>
    </source>
</evidence>
<protein>
    <submittedName>
        <fullName evidence="7">Superfamily II DNA or RNA helicase</fullName>
    </submittedName>
</protein>
<dbReference type="InterPro" id="IPR000330">
    <property type="entry name" value="SNF2_N"/>
</dbReference>
<dbReference type="SMART" id="SM00490">
    <property type="entry name" value="HELICc"/>
    <property type="match status" value="1"/>
</dbReference>
<dbReference type="Gene3D" id="3.40.50.10810">
    <property type="entry name" value="Tandem AAA-ATPase domain"/>
    <property type="match status" value="1"/>
</dbReference>
<evidence type="ECO:0000256" key="3">
    <source>
        <dbReference type="ARBA" id="ARBA00022806"/>
    </source>
</evidence>
<dbReference type="InterPro" id="IPR014001">
    <property type="entry name" value="Helicase_ATP-bd"/>
</dbReference>
<dbReference type="InterPro" id="IPR057342">
    <property type="entry name" value="DEXDc_RapA"/>
</dbReference>
<dbReference type="AlphaFoldDB" id="A0A839ZWY7"/>
<proteinExistence type="predicted"/>
<dbReference type="GO" id="GO:0016787">
    <property type="term" value="F:hydrolase activity"/>
    <property type="evidence" value="ECO:0007669"/>
    <property type="project" value="UniProtKB-KW"/>
</dbReference>
<keyword evidence="8" id="KW-1185">Reference proteome</keyword>
<dbReference type="CDD" id="cd18793">
    <property type="entry name" value="SF2_C_SNF"/>
    <property type="match status" value="1"/>
</dbReference>
<dbReference type="Pfam" id="PF13020">
    <property type="entry name" value="NOV_C"/>
    <property type="match status" value="1"/>
</dbReference>
<dbReference type="SMART" id="SM00487">
    <property type="entry name" value="DEXDc"/>
    <property type="match status" value="1"/>
</dbReference>
<feature type="domain" description="Helicase ATP-binding" evidence="5">
    <location>
        <begin position="133"/>
        <end position="306"/>
    </location>
</feature>
<keyword evidence="3 7" id="KW-0347">Helicase</keyword>
<dbReference type="GO" id="GO:0005524">
    <property type="term" value="F:ATP binding"/>
    <property type="evidence" value="ECO:0007669"/>
    <property type="project" value="UniProtKB-KW"/>
</dbReference>
<dbReference type="SUPFAM" id="SSF52540">
    <property type="entry name" value="P-loop containing nucleoside triphosphate hydrolases"/>
    <property type="match status" value="2"/>
</dbReference>
<dbReference type="InterPro" id="IPR024975">
    <property type="entry name" value="NOV_C"/>
</dbReference>
<dbReference type="CDD" id="cd18011">
    <property type="entry name" value="DEXDc_RapA"/>
    <property type="match status" value="1"/>
</dbReference>
<dbReference type="Proteomes" id="UP000530564">
    <property type="component" value="Unassembled WGS sequence"/>
</dbReference>
<evidence type="ECO:0000256" key="4">
    <source>
        <dbReference type="ARBA" id="ARBA00022840"/>
    </source>
</evidence>
<keyword evidence="4" id="KW-0067">ATP-binding</keyword>
<reference evidence="7 8" key="1">
    <citation type="submission" date="2020-08" db="EMBL/GenBank/DDBJ databases">
        <title>Genomic Encyclopedia of Type Strains, Phase IV (KMG-IV): sequencing the most valuable type-strain genomes for metagenomic binning, comparative biology and taxonomic classification.</title>
        <authorList>
            <person name="Goeker M."/>
        </authorList>
    </citation>
    <scope>NUCLEOTIDE SEQUENCE [LARGE SCALE GENOMIC DNA]</scope>
    <source>
        <strain evidence="7 8">DSM 21793</strain>
    </source>
</reference>
<evidence type="ECO:0000313" key="8">
    <source>
        <dbReference type="Proteomes" id="UP000530564"/>
    </source>
</evidence>
<comment type="caution">
    <text evidence="7">The sequence shown here is derived from an EMBL/GenBank/DDBJ whole genome shotgun (WGS) entry which is preliminary data.</text>
</comment>
<dbReference type="Gene3D" id="3.40.50.300">
    <property type="entry name" value="P-loop containing nucleotide triphosphate hydrolases"/>
    <property type="match status" value="1"/>
</dbReference>
<name>A0A839ZWY7_9CAUL</name>
<gene>
    <name evidence="7" type="ORF">GGQ61_000497</name>
</gene>
<evidence type="ECO:0000259" key="6">
    <source>
        <dbReference type="PROSITE" id="PS51194"/>
    </source>
</evidence>
<evidence type="ECO:0000259" key="5">
    <source>
        <dbReference type="PROSITE" id="PS51192"/>
    </source>
</evidence>
<evidence type="ECO:0000313" key="7">
    <source>
        <dbReference type="EMBL" id="MBB3889800.1"/>
    </source>
</evidence>
<organism evidence="7 8">
    <name type="scientific">Phenylobacterium haematophilum</name>
    <dbReference type="NCBI Taxonomy" id="98513"/>
    <lineage>
        <taxon>Bacteria</taxon>
        <taxon>Pseudomonadati</taxon>
        <taxon>Pseudomonadota</taxon>
        <taxon>Alphaproteobacteria</taxon>
        <taxon>Caulobacterales</taxon>
        <taxon>Caulobacteraceae</taxon>
        <taxon>Phenylobacterium</taxon>
    </lineage>
</organism>
<dbReference type="PROSITE" id="PS51194">
    <property type="entry name" value="HELICASE_CTER"/>
    <property type="match status" value="1"/>
</dbReference>
<dbReference type="GO" id="GO:0004386">
    <property type="term" value="F:helicase activity"/>
    <property type="evidence" value="ECO:0007669"/>
    <property type="project" value="UniProtKB-KW"/>
</dbReference>
<feature type="domain" description="Helicase C-terminal" evidence="6">
    <location>
        <begin position="511"/>
        <end position="669"/>
    </location>
</feature>
<keyword evidence="2" id="KW-0378">Hydrolase</keyword>
<dbReference type="InterPro" id="IPR001650">
    <property type="entry name" value="Helicase_C-like"/>
</dbReference>
<keyword evidence="1" id="KW-0547">Nucleotide-binding</keyword>
<accession>A0A839ZWY7</accession>
<sequence>MSERSFSYERPGERRLMAVRLEDIKNGASVRGVASAQAVHVISVDWIGDQAISVVYRDHNGSVAEAVLYRDDEHRLEVEQSGRAWSFDADGALLRLVTEANRIKLAHYFDPYLAIHTSLVDPLPHQISAVYGEMLPRQPLRFLLADDPGAGKTIMAGLLMKELIARSDLERCLVVAPGSLVEQWQDELGQKFNLEFDILSRDMIENSRSGNPFSDRDRLIVRLDVLARNEELQEKLMSAREWDLIICDEAHRMSATYFGGEVKYTRRYQVGQKLGQVCRHLLLMSATPHNGKEEDFQLFMALLDGDRFEGRFRDGVHYADTEDMMRRLTKEELLKFDGRPLFPERRARTVKYQLSEGEAALYTAVTEYVRTEMNRVQRFAEGDGKKRNNVGFALQILQRRLASSPAAIYQSLKRRRERLENELGEARLAAKGRRAGTSEPTINADMLGNIEEYGQEEIDELEDLISTGATTAETVEQLALEVETLKGLETMALGVLRSGVDTKWSQLNRILDDDLMVDAAGNRRKLIIFTEPKDTLHYLLDKVRARLGNPEAVEVIHGGVSREERRKVVERFMQDKDMLVLIANDAAGEGVNLQRGHLMVNYDLPWNPNKIEQRFGRIHRIGQTEVCHLWNLVAADTREGEVYARLLEKLEAAREALGGRVYDVLGELFDGVALKDLLFEAIQYGEREEVKARLFQQVDGAVDQANLLELLRRRALTNDTMPEAKVEELRLEMERADALRLQPHHIQSFFVEAFQHLGGRIKRREEGRWEIAHVPVRIRERDRQIGNGAPLQTQYERICFEKDKINQQPVAAFVCPGHPLLEAVISLIREQYEQIMRQGAILVDDTDAGDALSAIFLLEHTVQDGRVTSAGKPHVISQRLQFAAIDKAGNTVNAGIAPHLNLRPAKPEEIASVRDLLEESWLTTDLEKAAIRFATVELAQGHVAEVKARRLPEIEKVEQEVRARLKKEINYWDSRAFELKEEERAGKKTRVNWQNAQRRAEDLADRQKRRMDQLERERFISSQPPRVRGGMVVIPRGLLEERQAPSVPNHFAEDPVARRVIELAAMEAVMEAERALGNEPADVSAQKIGYDIASHDPKSGHLRFIEVKGRIDGADSVMVTRQEVITSLHEPEKFILAIVPVTAGFAHAPRYVRGPLVEREPSFLETAIQFDLRRLLERAEAAH</sequence>
<dbReference type="EMBL" id="JACIDK010000001">
    <property type="protein sequence ID" value="MBB3889800.1"/>
    <property type="molecule type" value="Genomic_DNA"/>
</dbReference>
<dbReference type="PANTHER" id="PTHR45766">
    <property type="entry name" value="DNA ANNEALING HELICASE AND ENDONUCLEASE ZRANB3 FAMILY MEMBER"/>
    <property type="match status" value="1"/>
</dbReference>
<evidence type="ECO:0000256" key="2">
    <source>
        <dbReference type="ARBA" id="ARBA00022801"/>
    </source>
</evidence>
<dbReference type="Pfam" id="PF00271">
    <property type="entry name" value="Helicase_C"/>
    <property type="match status" value="1"/>
</dbReference>
<dbReference type="Pfam" id="PF00176">
    <property type="entry name" value="SNF2-rel_dom"/>
    <property type="match status" value="1"/>
</dbReference>
<dbReference type="InterPro" id="IPR038718">
    <property type="entry name" value="SNF2-like_sf"/>
</dbReference>
<dbReference type="InterPro" id="IPR027417">
    <property type="entry name" value="P-loop_NTPase"/>
</dbReference>